<name>A0A8X6WR41_9ARAC</name>
<organism evidence="4 5">
    <name type="scientific">Trichonephila inaurata madagascariensis</name>
    <dbReference type="NCBI Taxonomy" id="2747483"/>
    <lineage>
        <taxon>Eukaryota</taxon>
        <taxon>Metazoa</taxon>
        <taxon>Ecdysozoa</taxon>
        <taxon>Arthropoda</taxon>
        <taxon>Chelicerata</taxon>
        <taxon>Arachnida</taxon>
        <taxon>Araneae</taxon>
        <taxon>Araneomorphae</taxon>
        <taxon>Entelegynae</taxon>
        <taxon>Araneoidea</taxon>
        <taxon>Nephilidae</taxon>
        <taxon>Trichonephila</taxon>
        <taxon>Trichonephila inaurata</taxon>
    </lineage>
</organism>
<sequence>MLGIRGLIGGLVLVFITLSEAAFKTSEKFKTKGKFECPLEYGVFANPGNCRRFYTCNGNVPYDTPCPAPFNPSSNYRIQMQSIRDPSVVDFLTVSVGRWTKPPETLSPRRPPDDTINSGPQFLNGEPFPVVE</sequence>
<keyword evidence="5" id="KW-1185">Reference proteome</keyword>
<evidence type="ECO:0000256" key="1">
    <source>
        <dbReference type="SAM" id="MobiDB-lite"/>
    </source>
</evidence>
<dbReference type="Pfam" id="PF01607">
    <property type="entry name" value="CBM_14"/>
    <property type="match status" value="1"/>
</dbReference>
<dbReference type="EMBL" id="BMAV01001568">
    <property type="protein sequence ID" value="GFY39892.1"/>
    <property type="molecule type" value="Genomic_DNA"/>
</dbReference>
<accession>A0A8X6WR41</accession>
<dbReference type="OrthoDB" id="504708at2759"/>
<proteinExistence type="predicted"/>
<dbReference type="GO" id="GO:0005576">
    <property type="term" value="C:extracellular region"/>
    <property type="evidence" value="ECO:0007669"/>
    <property type="project" value="InterPro"/>
</dbReference>
<feature type="domain" description="Chitin-binding type-2" evidence="3">
    <location>
        <begin position="37"/>
        <end position="69"/>
    </location>
</feature>
<dbReference type="InterPro" id="IPR036508">
    <property type="entry name" value="Chitin-bd_dom_sf"/>
</dbReference>
<gene>
    <name evidence="4" type="primary">AVEN_226426_1</name>
    <name evidence="4" type="ORF">TNIN_311181</name>
</gene>
<feature type="region of interest" description="Disordered" evidence="1">
    <location>
        <begin position="99"/>
        <end position="132"/>
    </location>
</feature>
<dbReference type="SUPFAM" id="SSF57625">
    <property type="entry name" value="Invertebrate chitin-binding proteins"/>
    <property type="match status" value="1"/>
</dbReference>
<dbReference type="Proteomes" id="UP000886998">
    <property type="component" value="Unassembled WGS sequence"/>
</dbReference>
<protein>
    <submittedName>
        <fullName evidence="4">Chitin-binding type-2 domain-containing protein</fullName>
    </submittedName>
</protein>
<feature type="chain" id="PRO_5036448637" evidence="2">
    <location>
        <begin position="22"/>
        <end position="132"/>
    </location>
</feature>
<evidence type="ECO:0000313" key="4">
    <source>
        <dbReference type="EMBL" id="GFY39892.1"/>
    </source>
</evidence>
<dbReference type="GO" id="GO:0008061">
    <property type="term" value="F:chitin binding"/>
    <property type="evidence" value="ECO:0007669"/>
    <property type="project" value="InterPro"/>
</dbReference>
<evidence type="ECO:0000313" key="5">
    <source>
        <dbReference type="Proteomes" id="UP000886998"/>
    </source>
</evidence>
<keyword evidence="2" id="KW-0732">Signal</keyword>
<feature type="signal peptide" evidence="2">
    <location>
        <begin position="1"/>
        <end position="21"/>
    </location>
</feature>
<dbReference type="InterPro" id="IPR002557">
    <property type="entry name" value="Chitin-bd_dom"/>
</dbReference>
<evidence type="ECO:0000256" key="2">
    <source>
        <dbReference type="SAM" id="SignalP"/>
    </source>
</evidence>
<dbReference type="Gene3D" id="2.170.140.10">
    <property type="entry name" value="Chitin binding domain"/>
    <property type="match status" value="1"/>
</dbReference>
<evidence type="ECO:0000259" key="3">
    <source>
        <dbReference type="Pfam" id="PF01607"/>
    </source>
</evidence>
<dbReference type="AlphaFoldDB" id="A0A8X6WR41"/>
<reference evidence="4" key="1">
    <citation type="submission" date="2020-08" db="EMBL/GenBank/DDBJ databases">
        <title>Multicomponent nature underlies the extraordinary mechanical properties of spider dragline silk.</title>
        <authorList>
            <person name="Kono N."/>
            <person name="Nakamura H."/>
            <person name="Mori M."/>
            <person name="Yoshida Y."/>
            <person name="Ohtoshi R."/>
            <person name="Malay A.D."/>
            <person name="Moran D.A.P."/>
            <person name="Tomita M."/>
            <person name="Numata K."/>
            <person name="Arakawa K."/>
        </authorList>
    </citation>
    <scope>NUCLEOTIDE SEQUENCE</scope>
</reference>
<comment type="caution">
    <text evidence="4">The sequence shown here is derived from an EMBL/GenBank/DDBJ whole genome shotgun (WGS) entry which is preliminary data.</text>
</comment>